<evidence type="ECO:0000256" key="4">
    <source>
        <dbReference type="ARBA" id="ARBA00022801"/>
    </source>
</evidence>
<dbReference type="InterPro" id="IPR050570">
    <property type="entry name" value="Cell_wall_metabolism_enzyme"/>
</dbReference>
<dbReference type="GO" id="GO:0046872">
    <property type="term" value="F:metal ion binding"/>
    <property type="evidence" value="ECO:0007669"/>
    <property type="project" value="UniProtKB-KW"/>
</dbReference>
<evidence type="ECO:0000256" key="5">
    <source>
        <dbReference type="ARBA" id="ARBA00022833"/>
    </source>
</evidence>
<dbReference type="InterPro" id="IPR011055">
    <property type="entry name" value="Dup_hybrid_motif"/>
</dbReference>
<dbReference type="Pfam" id="PF01551">
    <property type="entry name" value="Peptidase_M23"/>
    <property type="match status" value="1"/>
</dbReference>
<keyword evidence="4" id="KW-0378">Hydrolase</keyword>
<feature type="region of interest" description="Disordered" evidence="8">
    <location>
        <begin position="259"/>
        <end position="299"/>
    </location>
</feature>
<dbReference type="InterPro" id="IPR016047">
    <property type="entry name" value="M23ase_b-sheet_dom"/>
</dbReference>
<evidence type="ECO:0000256" key="3">
    <source>
        <dbReference type="ARBA" id="ARBA00022723"/>
    </source>
</evidence>
<keyword evidence="2" id="KW-0645">Protease</keyword>
<organism evidence="10 11">
    <name type="scientific">Hwanghaeella grinnelliae</name>
    <dbReference type="NCBI Taxonomy" id="2500179"/>
    <lineage>
        <taxon>Bacteria</taxon>
        <taxon>Pseudomonadati</taxon>
        <taxon>Pseudomonadota</taxon>
        <taxon>Alphaproteobacteria</taxon>
        <taxon>Rhodospirillales</taxon>
        <taxon>Rhodospirillaceae</taxon>
        <taxon>Hwanghaeella</taxon>
    </lineage>
</organism>
<evidence type="ECO:0000259" key="9">
    <source>
        <dbReference type="Pfam" id="PF01551"/>
    </source>
</evidence>
<dbReference type="PANTHER" id="PTHR21666">
    <property type="entry name" value="PEPTIDASE-RELATED"/>
    <property type="match status" value="1"/>
</dbReference>
<evidence type="ECO:0000256" key="1">
    <source>
        <dbReference type="ARBA" id="ARBA00001947"/>
    </source>
</evidence>
<protein>
    <recommendedName>
        <fullName evidence="9">M23ase beta-sheet core domain-containing protein</fullName>
    </recommendedName>
</protein>
<comment type="caution">
    <text evidence="10">The sequence shown here is derived from an EMBL/GenBank/DDBJ whole genome shotgun (WGS) entry which is preliminary data.</text>
</comment>
<keyword evidence="5" id="KW-0862">Zinc</keyword>
<dbReference type="Proteomes" id="UP000287447">
    <property type="component" value="Unassembled WGS sequence"/>
</dbReference>
<feature type="compositionally biased region" description="Polar residues" evidence="8">
    <location>
        <begin position="266"/>
        <end position="275"/>
    </location>
</feature>
<dbReference type="CDD" id="cd12797">
    <property type="entry name" value="M23_peptidase"/>
    <property type="match status" value="1"/>
</dbReference>
<accession>A0A3S3UPD7</accession>
<dbReference type="EMBL" id="SADE01000002">
    <property type="protein sequence ID" value="RVU36680.1"/>
    <property type="molecule type" value="Genomic_DNA"/>
</dbReference>
<dbReference type="GO" id="GO:0006508">
    <property type="term" value="P:proteolysis"/>
    <property type="evidence" value="ECO:0007669"/>
    <property type="project" value="UniProtKB-KW"/>
</dbReference>
<dbReference type="AlphaFoldDB" id="A0A3S3UPD7"/>
<keyword evidence="7" id="KW-0175">Coiled coil</keyword>
<sequence length="460" mass="49116">MSRAAAHPRDPSTTGRPLSLRGSAIAALLLFFSVATAGSTPTFAQQAKDSVETLKRTQQELQKAREEKRALAEQREILAKDLQQLRQKLIHAAQDTQEREDIITNLEGQLDQLAAEKKRRTAALRERGRQLSGTLSALTRLSRNPPQSVLFQPGGPLQAVRGSLLLRTSVPTLRDQADVLRDELGALDAVEVDILDKLTELGDAERDLAGDRKKLNALVAEKKALMARANAEVQAANDRVAKLVKQAASLEDLVAKLSNLPKGDPAQQSAPTASAVTAPRKAAPAPPNQPGPGAEEPAVAALTSPPVGLRPFPASGTINRPVSGKVLRRYGQDTGFGHTSKGIVIQARPEAQITAPFDGKVAFAGPFRKLGLILIIEHSDGYHSVLAGLSRIDVAAGQWVLAGEPVGAMGLKADDGAADATRPELYVELRRNGQPVNPLRWISAKDGELPAQTTELKSKT</sequence>
<dbReference type="GO" id="GO:0004222">
    <property type="term" value="F:metalloendopeptidase activity"/>
    <property type="evidence" value="ECO:0007669"/>
    <property type="project" value="TreeGrafter"/>
</dbReference>
<keyword evidence="6" id="KW-0482">Metalloprotease</keyword>
<comment type="cofactor">
    <cofactor evidence="1">
        <name>Zn(2+)</name>
        <dbReference type="ChEBI" id="CHEBI:29105"/>
    </cofactor>
</comment>
<proteinExistence type="predicted"/>
<feature type="domain" description="M23ase beta-sheet core" evidence="9">
    <location>
        <begin position="339"/>
        <end position="438"/>
    </location>
</feature>
<evidence type="ECO:0000313" key="11">
    <source>
        <dbReference type="Proteomes" id="UP000287447"/>
    </source>
</evidence>
<dbReference type="OrthoDB" id="9809144at2"/>
<evidence type="ECO:0000313" key="10">
    <source>
        <dbReference type="EMBL" id="RVU36680.1"/>
    </source>
</evidence>
<evidence type="ECO:0000256" key="8">
    <source>
        <dbReference type="SAM" id="MobiDB-lite"/>
    </source>
</evidence>
<gene>
    <name evidence="10" type="ORF">EOI86_16015</name>
</gene>
<keyword evidence="3" id="KW-0479">Metal-binding</keyword>
<feature type="coiled-coil region" evidence="7">
    <location>
        <begin position="44"/>
        <end position="123"/>
    </location>
</feature>
<name>A0A3S3UPD7_9PROT</name>
<reference evidence="11" key="1">
    <citation type="submission" date="2019-01" db="EMBL/GenBank/DDBJ databases">
        <title>Gri0909 isolated from a small marine red alga.</title>
        <authorList>
            <person name="Kim J."/>
            <person name="Jeong S.E."/>
            <person name="Jeon C.O."/>
        </authorList>
    </citation>
    <scope>NUCLEOTIDE SEQUENCE [LARGE SCALE GENOMIC DNA]</scope>
    <source>
        <strain evidence="11">Gri0909</strain>
    </source>
</reference>
<dbReference type="PANTHER" id="PTHR21666:SF288">
    <property type="entry name" value="CELL DIVISION PROTEIN YTFB"/>
    <property type="match status" value="1"/>
</dbReference>
<evidence type="ECO:0000256" key="6">
    <source>
        <dbReference type="ARBA" id="ARBA00023049"/>
    </source>
</evidence>
<keyword evidence="11" id="KW-1185">Reference proteome</keyword>
<evidence type="ECO:0000256" key="2">
    <source>
        <dbReference type="ARBA" id="ARBA00022670"/>
    </source>
</evidence>
<evidence type="ECO:0000256" key="7">
    <source>
        <dbReference type="SAM" id="Coils"/>
    </source>
</evidence>
<dbReference type="Gene3D" id="2.70.70.10">
    <property type="entry name" value="Glucose Permease (Domain IIA)"/>
    <property type="match status" value="1"/>
</dbReference>
<dbReference type="RefSeq" id="WP_127766156.1">
    <property type="nucleotide sequence ID" value="NZ_SADE01000002.1"/>
</dbReference>
<dbReference type="SUPFAM" id="SSF51261">
    <property type="entry name" value="Duplicated hybrid motif"/>
    <property type="match status" value="1"/>
</dbReference>